<dbReference type="Proteomes" id="UP000475582">
    <property type="component" value="Unassembled WGS sequence"/>
</dbReference>
<dbReference type="PROSITE" id="PS51257">
    <property type="entry name" value="PROKAR_LIPOPROTEIN"/>
    <property type="match status" value="1"/>
</dbReference>
<keyword evidence="1" id="KW-0732">Signal</keyword>
<evidence type="ECO:0008006" key="4">
    <source>
        <dbReference type="Google" id="ProtNLM"/>
    </source>
</evidence>
<comment type="caution">
    <text evidence="2">The sequence shown here is derived from an EMBL/GenBank/DDBJ whole genome shotgun (WGS) entry which is preliminary data.</text>
</comment>
<evidence type="ECO:0000313" key="3">
    <source>
        <dbReference type="Proteomes" id="UP000475582"/>
    </source>
</evidence>
<organism evidence="2 3">
    <name type="scientific">Duganella radicis</name>
    <dbReference type="NCBI Taxonomy" id="551988"/>
    <lineage>
        <taxon>Bacteria</taxon>
        <taxon>Pseudomonadati</taxon>
        <taxon>Pseudomonadota</taxon>
        <taxon>Betaproteobacteria</taxon>
        <taxon>Burkholderiales</taxon>
        <taxon>Oxalobacteraceae</taxon>
        <taxon>Telluria group</taxon>
        <taxon>Duganella</taxon>
    </lineage>
</organism>
<accession>A0A6L6PPP5</accession>
<evidence type="ECO:0000313" key="2">
    <source>
        <dbReference type="EMBL" id="MTV40882.1"/>
    </source>
</evidence>
<reference evidence="2 3" key="1">
    <citation type="submission" date="2019-11" db="EMBL/GenBank/DDBJ databases">
        <title>Type strains purchased from KCTC, JCM and DSMZ.</title>
        <authorList>
            <person name="Lu H."/>
        </authorList>
    </citation>
    <scope>NUCLEOTIDE SEQUENCE [LARGE SCALE GENOMIC DNA]</scope>
    <source>
        <strain evidence="2 3">KCTC 22382</strain>
    </source>
</reference>
<evidence type="ECO:0000256" key="1">
    <source>
        <dbReference type="SAM" id="SignalP"/>
    </source>
</evidence>
<dbReference type="OrthoDB" id="8703697at2"/>
<dbReference type="EMBL" id="WNKY01000043">
    <property type="protein sequence ID" value="MTV40882.1"/>
    <property type="molecule type" value="Genomic_DNA"/>
</dbReference>
<sequence length="260" mass="29301">MKLSRLFLILGLLAILSGCASSTPRMAEVRAFAAESPKLGAYHELTERYRNTYQREQPYLSPEADAREQQLNAARQQACDDFVKLQYGLQAYMQTLGKLAGDNQYDLEDQVKNLGGGVKAWPGSGLDDRHVSAFAGLTRLVTRGLTRNLQEGAVNDLLRDGRQPVQDVLDAMRTLLRLYDKSSDNEQKIVLGMLDSEIPFLDPKRERLLLALARAQQQDKQAEFRLVGLRYTLARKHLDAIEQQHRALVAQIPPETKEQP</sequence>
<protein>
    <recommendedName>
        <fullName evidence="4">Lipoprotein</fullName>
    </recommendedName>
</protein>
<dbReference type="AlphaFoldDB" id="A0A6L6PPP5"/>
<proteinExistence type="predicted"/>
<name>A0A6L6PPP5_9BURK</name>
<dbReference type="RefSeq" id="WP_155466978.1">
    <property type="nucleotide sequence ID" value="NZ_WNKY01000043.1"/>
</dbReference>
<gene>
    <name evidence="2" type="ORF">GM676_25290</name>
</gene>
<feature type="chain" id="PRO_5026731896" description="Lipoprotein" evidence="1">
    <location>
        <begin position="28"/>
        <end position="260"/>
    </location>
</feature>
<keyword evidence="3" id="KW-1185">Reference proteome</keyword>
<feature type="signal peptide" evidence="1">
    <location>
        <begin position="1"/>
        <end position="27"/>
    </location>
</feature>